<keyword evidence="2" id="KW-1185">Reference proteome</keyword>
<proteinExistence type="predicted"/>
<evidence type="ECO:0000313" key="2">
    <source>
        <dbReference type="Proteomes" id="UP000239326"/>
    </source>
</evidence>
<dbReference type="Proteomes" id="UP000239326">
    <property type="component" value="Chromosome"/>
</dbReference>
<name>A0A2S0N3M2_9BURK</name>
<sequence length="1052" mass="118631">MLRNYSSEITQFASLKEQFERSLVAGKLDLAKQTLEDVNSRFGVSLWYLENLLQLVQLRDGLSAQKALFEAAISHRDVDIFAGLFGYYFSIRSEDNYSYNEIAQEATDLLDGGGLGDYALFHVIPYDLTKITHPARVVSWEECRPIIDRYLAFVSMAKLQVARFGNEALPNFGRAVRLLDGITDPALNGLRRALGITHTRTEQHLDDLQYFDAYSEGKYETCLADIQPSVELTARASAMTGLGLSDPTLKGSLTEDIVSCMSQVLLVGPGYAAARARLKKLCLMCPRHAISIELAAFLERTHDNVSNGSEYTDLDRFTALSCTGVNPWHEDVLNSLSTPSSLFTDFPYSTSLRLREALRLPSDEANKVLDSLDIPDDRRTLYKGHVAMRRGAFDIASEFYKAALTSDKPFVVNRASAYLYRVLLANGEIASALAVVVDHCLRNPSAYRLYPLEQLIEKITPNRSLAGTISFAILLNIAARNISSKWERDISDAYESIMEKFCCDRPSKLVDQVAEIGESRLIYFLRHICIPRVFDDTIDFESVTEIDEERIAVCQRLIEIDPANKDQYAIEIKVITREANIYQALKKVESSKIFVDEAGIRSAVEATLKDAFERFQRLSRSPDLTYQVERISKLIGDLLSDNPAFDLKDLRLPASEREGLFGNMLSEFTTQFAINPAYGLDTHLSTTIRHGSFEGHIRSPLALQDLLISKGELDDDYILPKKWADSFEGATSDEISEIKRALVKFTSRVQDQLDLYLRELLHVRGVDTHSKGLFNFLVTNEELLEFMKTIGEKTEYSEFVDRLFAFCWSSVEKSLSNIRNELRKGMLPAIVSAVNSLLTSTSNLSHLPGYSQFRDSIINGRTNVQSAIEMVSNWFRRPLDFTRDPFEFDLALDVARKQIANCYVQTSIEPSISPSIPRKIAGRFLDGMVEILFILLQNIIRHSGYETVPEDVTLDATEKDGMVYIKIGNRVADSVSISELQGLASEAARNYQRDTAMKFARQEGGSGLSKIWRIVEYDFSVRHSIALEVSEENRRFEVELRLSDIIARDEVV</sequence>
<protein>
    <submittedName>
        <fullName evidence="1">Uncharacterized protein</fullName>
    </submittedName>
</protein>
<dbReference type="KEGG" id="simp:C6571_15625"/>
<gene>
    <name evidence="1" type="ORF">C6571_15625</name>
</gene>
<evidence type="ECO:0000313" key="1">
    <source>
        <dbReference type="EMBL" id="AVO42533.1"/>
    </source>
</evidence>
<dbReference type="EMBL" id="CP027669">
    <property type="protein sequence ID" value="AVO42533.1"/>
    <property type="molecule type" value="Genomic_DNA"/>
</dbReference>
<dbReference type="AlphaFoldDB" id="A0A2S0N3M2"/>
<reference evidence="1 2" key="1">
    <citation type="submission" date="2018-03" db="EMBL/GenBank/DDBJ databases">
        <title>Genome sequencing of Simplicispira sp.</title>
        <authorList>
            <person name="Kim S.-J."/>
            <person name="Heo J."/>
            <person name="Kwon S.-W."/>
        </authorList>
    </citation>
    <scope>NUCLEOTIDE SEQUENCE [LARGE SCALE GENOMIC DNA]</scope>
    <source>
        <strain evidence="1 2">SC1-8</strain>
    </source>
</reference>
<organism evidence="1 2">
    <name type="scientific">Simplicispira suum</name>
    <dbReference type="NCBI Taxonomy" id="2109915"/>
    <lineage>
        <taxon>Bacteria</taxon>
        <taxon>Pseudomonadati</taxon>
        <taxon>Pseudomonadota</taxon>
        <taxon>Betaproteobacteria</taxon>
        <taxon>Burkholderiales</taxon>
        <taxon>Comamonadaceae</taxon>
        <taxon>Simplicispira</taxon>
    </lineage>
</organism>
<accession>A0A2S0N3M2</accession>